<dbReference type="Gene3D" id="3.40.50.2000">
    <property type="entry name" value="Glycogen Phosphorylase B"/>
    <property type="match status" value="2"/>
</dbReference>
<dbReference type="PANTHER" id="PTHR12526">
    <property type="entry name" value="GLYCOSYLTRANSFERASE"/>
    <property type="match status" value="1"/>
</dbReference>
<dbReference type="STRING" id="51670.SAMN04488557_3674"/>
<evidence type="ECO:0000313" key="5">
    <source>
        <dbReference type="EMBL" id="SFV38453.1"/>
    </source>
</evidence>
<dbReference type="OrthoDB" id="7929921at2"/>
<dbReference type="GO" id="GO:0016757">
    <property type="term" value="F:glycosyltransferase activity"/>
    <property type="evidence" value="ECO:0007669"/>
    <property type="project" value="UniProtKB-KW"/>
</dbReference>
<name>A0A1I7NV42_9HYPH</name>
<evidence type="ECO:0000259" key="3">
    <source>
        <dbReference type="Pfam" id="PF00534"/>
    </source>
</evidence>
<protein>
    <submittedName>
        <fullName evidence="5">Glycosyltransferase involved in cell wall bisynthesis</fullName>
    </submittedName>
</protein>
<keyword evidence="1" id="KW-0328">Glycosyltransferase</keyword>
<dbReference type="EMBL" id="FPCH01000004">
    <property type="protein sequence ID" value="SFV38453.1"/>
    <property type="molecule type" value="Genomic_DNA"/>
</dbReference>
<dbReference type="Pfam" id="PF00534">
    <property type="entry name" value="Glycos_transf_1"/>
    <property type="match status" value="1"/>
</dbReference>
<sequence length="436" mass="46608">MPNFGTRLFFIFDGPRPIVVDSGTFLAWTAPMMLHGTHRKSTFHANLEEDVGPTTDAETPGATAVGAVVSRPHVAFFIRALHGGGAQRDAILLANSLFETGIDVSILTLVPDGRLRQLVADGVRIIHVPAKRLATAVVPLRNAISKLQPTVLFSSEAAPNVAAFAATRLIPPKSRPRLVLREVTAPSIAKGLDPYLQNRLAFRAAGYVYSRADRVLTLTEGARRDLILNFGVPAERINVMTSNAVIDPPTAARLAHRAGTAETREKGLLVAIGRLSPEKDHLTLIGAFADLVKRVPARLVIVGEGPMRPALEDTIARLDLEDRVTLAGATNDPFAWLLKADLLVTSSKFEGLGNVLIEALACGTAVVSTDCPYGPREVLEGGRLGGLVPVGDTKALSKAIELALNTPTDRASLRRAAERHTTRQAAAYLISNLELG</sequence>
<keyword evidence="6" id="KW-1185">Reference proteome</keyword>
<evidence type="ECO:0000256" key="1">
    <source>
        <dbReference type="ARBA" id="ARBA00022676"/>
    </source>
</evidence>
<evidence type="ECO:0000259" key="4">
    <source>
        <dbReference type="Pfam" id="PF13579"/>
    </source>
</evidence>
<dbReference type="InterPro" id="IPR001296">
    <property type="entry name" value="Glyco_trans_1"/>
</dbReference>
<keyword evidence="2 5" id="KW-0808">Transferase</keyword>
<dbReference type="PANTHER" id="PTHR12526:SF510">
    <property type="entry name" value="D-INOSITOL 3-PHOSPHATE GLYCOSYLTRANSFERASE"/>
    <property type="match status" value="1"/>
</dbReference>
<dbReference type="SUPFAM" id="SSF53756">
    <property type="entry name" value="UDP-Glycosyltransferase/glycogen phosphorylase"/>
    <property type="match status" value="1"/>
</dbReference>
<evidence type="ECO:0000313" key="6">
    <source>
        <dbReference type="Proteomes" id="UP000199423"/>
    </source>
</evidence>
<gene>
    <name evidence="5" type="ORF">SAMN04488557_3674</name>
</gene>
<evidence type="ECO:0000256" key="2">
    <source>
        <dbReference type="ARBA" id="ARBA00022679"/>
    </source>
</evidence>
<dbReference type="Proteomes" id="UP000199423">
    <property type="component" value="Unassembled WGS sequence"/>
</dbReference>
<proteinExistence type="predicted"/>
<dbReference type="InterPro" id="IPR028098">
    <property type="entry name" value="Glyco_trans_4-like_N"/>
</dbReference>
<feature type="domain" description="Glycosyl transferase family 1" evidence="3">
    <location>
        <begin position="257"/>
        <end position="419"/>
    </location>
</feature>
<dbReference type="AlphaFoldDB" id="A0A1I7NV42"/>
<dbReference type="Pfam" id="PF13579">
    <property type="entry name" value="Glyco_trans_4_4"/>
    <property type="match status" value="1"/>
</dbReference>
<feature type="domain" description="Glycosyltransferase subfamily 4-like N-terminal" evidence="4">
    <location>
        <begin position="84"/>
        <end position="239"/>
    </location>
</feature>
<dbReference type="CDD" id="cd03811">
    <property type="entry name" value="GT4_GT28_WabH-like"/>
    <property type="match status" value="1"/>
</dbReference>
<accession>A0A1I7NV42</accession>
<organism evidence="5 6">
    <name type="scientific">Hyphomicrobium facile</name>
    <dbReference type="NCBI Taxonomy" id="51670"/>
    <lineage>
        <taxon>Bacteria</taxon>
        <taxon>Pseudomonadati</taxon>
        <taxon>Pseudomonadota</taxon>
        <taxon>Alphaproteobacteria</taxon>
        <taxon>Hyphomicrobiales</taxon>
        <taxon>Hyphomicrobiaceae</taxon>
        <taxon>Hyphomicrobium</taxon>
    </lineage>
</organism>
<reference evidence="6" key="1">
    <citation type="submission" date="2016-10" db="EMBL/GenBank/DDBJ databases">
        <authorList>
            <person name="Varghese N."/>
            <person name="Submissions S."/>
        </authorList>
    </citation>
    <scope>NUCLEOTIDE SEQUENCE [LARGE SCALE GENOMIC DNA]</scope>
    <source>
        <strain evidence="6">DSM 1565</strain>
    </source>
</reference>